<accession>A0ABX0J6N3</accession>
<dbReference type="RefSeq" id="WP_166152089.1">
    <property type="nucleotide sequence ID" value="NZ_JAAOIW010000006.1"/>
</dbReference>
<name>A0ABX0J6N3_9BACL</name>
<evidence type="ECO:0000256" key="1">
    <source>
        <dbReference type="ARBA" id="ARBA00005662"/>
    </source>
</evidence>
<reference evidence="3" key="1">
    <citation type="submission" date="2020-03" db="EMBL/GenBank/DDBJ databases">
        <title>Draft sequencing of Paenibacilllus sp. S3N08.</title>
        <authorList>
            <person name="Kim D.-U."/>
        </authorList>
    </citation>
    <scope>NUCLEOTIDE SEQUENCE</scope>
    <source>
        <strain evidence="3">S3N08</strain>
    </source>
</reference>
<dbReference type="Gene3D" id="3.60.21.10">
    <property type="match status" value="1"/>
</dbReference>
<dbReference type="PANTHER" id="PTHR33393">
    <property type="entry name" value="POLYGLUTAMINE SYNTHESIS ACCESSORY PROTEIN RV0574C-RELATED"/>
    <property type="match status" value="1"/>
</dbReference>
<dbReference type="SUPFAM" id="SSF56300">
    <property type="entry name" value="Metallo-dependent phosphatases"/>
    <property type="match status" value="1"/>
</dbReference>
<dbReference type="EMBL" id="JAAOIW010000006">
    <property type="protein sequence ID" value="NHN31802.1"/>
    <property type="molecule type" value="Genomic_DNA"/>
</dbReference>
<organism evidence="3 4">
    <name type="scientific">Paenibacillus agricola</name>
    <dbReference type="NCBI Taxonomy" id="2716264"/>
    <lineage>
        <taxon>Bacteria</taxon>
        <taxon>Bacillati</taxon>
        <taxon>Bacillota</taxon>
        <taxon>Bacilli</taxon>
        <taxon>Bacillales</taxon>
        <taxon>Paenibacillaceae</taxon>
        <taxon>Paenibacillus</taxon>
    </lineage>
</organism>
<evidence type="ECO:0000313" key="3">
    <source>
        <dbReference type="EMBL" id="NHN31802.1"/>
    </source>
</evidence>
<dbReference type="Pfam" id="PF09587">
    <property type="entry name" value="PGA_cap"/>
    <property type="match status" value="1"/>
</dbReference>
<comment type="similarity">
    <text evidence="1">Belongs to the CapA family.</text>
</comment>
<dbReference type="SMART" id="SM00854">
    <property type="entry name" value="PGA_cap"/>
    <property type="match status" value="1"/>
</dbReference>
<dbReference type="InterPro" id="IPR052169">
    <property type="entry name" value="CW_Biosynth-Accessory"/>
</dbReference>
<evidence type="ECO:0000259" key="2">
    <source>
        <dbReference type="SMART" id="SM00854"/>
    </source>
</evidence>
<dbReference type="InterPro" id="IPR019079">
    <property type="entry name" value="Capsule_synth_CapA"/>
</dbReference>
<dbReference type="Proteomes" id="UP001165962">
    <property type="component" value="Unassembled WGS sequence"/>
</dbReference>
<keyword evidence="4" id="KW-1185">Reference proteome</keyword>
<sequence>MQEITIAAVGDILINGAISMSVKNKGTNLYNFDSIFESVAPYLQAADLTIGNLEVPLMGDTPFIKKKNPLTGYPIFNAPEPLASALKRNGFDVIITANNHCLDQGVDGMLKTLQVLDDNDLAHTGTNASLSQSRNHLIKDVKGIKVGILAYTKSTNRIPIPKHMPFAVNLLNLQQIKRDLQEIKHKTDLNIVYLHFGKEYHQKPSLQQKKLVNSLLLHGADIILGSHPHVLQPLLRKSPQQLAIYSLGNFVSIRLKNNPYTNNGLILQLTIQKNGSQTLISDIDGLPTWTYRKFQKGKATYRVLPNIPWAWIQSSLPQISPKQRALMERMQAYTLSFLQADSLQKKQKS</sequence>
<evidence type="ECO:0000313" key="4">
    <source>
        <dbReference type="Proteomes" id="UP001165962"/>
    </source>
</evidence>
<feature type="domain" description="Capsule synthesis protein CapA" evidence="2">
    <location>
        <begin position="5"/>
        <end position="254"/>
    </location>
</feature>
<gene>
    <name evidence="3" type="ORF">G9U52_18360</name>
</gene>
<protein>
    <submittedName>
        <fullName evidence="3">CapA family protein</fullName>
    </submittedName>
</protein>
<proteinExistence type="inferred from homology"/>
<dbReference type="InterPro" id="IPR029052">
    <property type="entry name" value="Metallo-depent_PP-like"/>
</dbReference>
<dbReference type="PANTHER" id="PTHR33393:SF12">
    <property type="entry name" value="CAPSULE BIOSYNTHESIS PROTEIN CAPA"/>
    <property type="match status" value="1"/>
</dbReference>
<comment type="caution">
    <text evidence="3">The sequence shown here is derived from an EMBL/GenBank/DDBJ whole genome shotgun (WGS) entry which is preliminary data.</text>
</comment>
<dbReference type="CDD" id="cd07381">
    <property type="entry name" value="MPP_CapA"/>
    <property type="match status" value="1"/>
</dbReference>